<protein>
    <submittedName>
        <fullName evidence="1">Uncharacterized protein</fullName>
    </submittedName>
</protein>
<gene>
    <name evidence="1" type="ORF">BRLA_c034290</name>
</gene>
<dbReference type="EMBL" id="CP007806">
    <property type="protein sequence ID" value="AIG27741.1"/>
    <property type="molecule type" value="Genomic_DNA"/>
</dbReference>
<reference evidence="1 2" key="1">
    <citation type="journal article" date="2011" name="J. Bacteriol.">
        <title>Genome sequence of Brevibacillus laterosporus LMG 15441, a pathogen of invertebrates.</title>
        <authorList>
            <person name="Djukic M."/>
            <person name="Poehlein A."/>
            <person name="Thurmer A."/>
            <person name="Daniel R."/>
        </authorList>
    </citation>
    <scope>NUCLEOTIDE SEQUENCE [LARGE SCALE GENOMIC DNA]</scope>
    <source>
        <strain evidence="1 2">LMG 15441</strain>
    </source>
</reference>
<organism evidence="1 2">
    <name type="scientific">Brevibacillus laterosporus LMG 15441</name>
    <dbReference type="NCBI Taxonomy" id="1042163"/>
    <lineage>
        <taxon>Bacteria</taxon>
        <taxon>Bacillati</taxon>
        <taxon>Bacillota</taxon>
        <taxon>Bacilli</taxon>
        <taxon>Bacillales</taxon>
        <taxon>Paenibacillaceae</taxon>
        <taxon>Brevibacillus</taxon>
    </lineage>
</organism>
<dbReference type="HOGENOM" id="CLU_2767777_0_0_9"/>
<name>A0A075R8M0_BRELA</name>
<accession>A0A075R8M0</accession>
<evidence type="ECO:0000313" key="1">
    <source>
        <dbReference type="EMBL" id="AIG27741.1"/>
    </source>
</evidence>
<sequence length="69" mass="7527">MKIALTYTKKPEAIASGFLFLMYNAPLCRLAIHVSFNLKDQVGDSAALLPSHRPIKEVGLTLDNSVLSP</sequence>
<evidence type="ECO:0000313" key="2">
    <source>
        <dbReference type="Proteomes" id="UP000005850"/>
    </source>
</evidence>
<dbReference type="STRING" id="1042163.BRLA_c034290"/>
<dbReference type="Proteomes" id="UP000005850">
    <property type="component" value="Chromosome"/>
</dbReference>
<dbReference type="KEGG" id="blr:BRLA_c034290"/>
<keyword evidence="2" id="KW-1185">Reference proteome</keyword>
<dbReference type="AlphaFoldDB" id="A0A075R8M0"/>
<proteinExistence type="predicted"/>